<dbReference type="PANTHER" id="PTHR45663:SF40">
    <property type="entry name" value="THIOREDOXIN 2"/>
    <property type="match status" value="1"/>
</dbReference>
<dbReference type="PROSITE" id="PS00194">
    <property type="entry name" value="THIOREDOXIN_1"/>
    <property type="match status" value="1"/>
</dbReference>
<dbReference type="NCBIfam" id="TIGR01068">
    <property type="entry name" value="thioredoxin"/>
    <property type="match status" value="1"/>
</dbReference>
<keyword evidence="3" id="KW-0249">Electron transport</keyword>
<keyword evidence="2" id="KW-0813">Transport</keyword>
<evidence type="ECO:0000256" key="7">
    <source>
        <dbReference type="PIRNR" id="PIRNR000077"/>
    </source>
</evidence>
<dbReference type="EMBL" id="JBHUOP010000003">
    <property type="protein sequence ID" value="MFD2840655.1"/>
    <property type="molecule type" value="Genomic_DNA"/>
</dbReference>
<keyword evidence="5" id="KW-0676">Redox-active center</keyword>
<protein>
    <recommendedName>
        <fullName evidence="6 7">Thioredoxin</fullName>
    </recommendedName>
</protein>
<dbReference type="InterPro" id="IPR017937">
    <property type="entry name" value="Thioredoxin_CS"/>
</dbReference>
<dbReference type="CDD" id="cd02947">
    <property type="entry name" value="TRX_family"/>
    <property type="match status" value="1"/>
</dbReference>
<feature type="domain" description="Thioredoxin" evidence="8">
    <location>
        <begin position="1"/>
        <end position="105"/>
    </location>
</feature>
<gene>
    <name evidence="9" type="primary">trxA</name>
    <name evidence="9" type="ORF">ACFSYH_08740</name>
</gene>
<keyword evidence="10" id="KW-1185">Reference proteome</keyword>
<evidence type="ECO:0000256" key="1">
    <source>
        <dbReference type="ARBA" id="ARBA00008987"/>
    </source>
</evidence>
<proteinExistence type="inferred from homology"/>
<dbReference type="PIRSF" id="PIRSF000077">
    <property type="entry name" value="Thioredoxin"/>
    <property type="match status" value="1"/>
</dbReference>
<organism evidence="9 10">
    <name type="scientific">Populibacterium corticicola</name>
    <dbReference type="NCBI Taxonomy" id="1812826"/>
    <lineage>
        <taxon>Bacteria</taxon>
        <taxon>Bacillati</taxon>
        <taxon>Actinomycetota</taxon>
        <taxon>Actinomycetes</taxon>
        <taxon>Micrococcales</taxon>
        <taxon>Jonesiaceae</taxon>
        <taxon>Populibacterium</taxon>
    </lineage>
</organism>
<evidence type="ECO:0000256" key="4">
    <source>
        <dbReference type="ARBA" id="ARBA00023157"/>
    </source>
</evidence>
<name>A0ABW5XHE0_9MICO</name>
<dbReference type="RefSeq" id="WP_377466529.1">
    <property type="nucleotide sequence ID" value="NZ_JBHUOP010000003.1"/>
</dbReference>
<dbReference type="PROSITE" id="PS51352">
    <property type="entry name" value="THIOREDOXIN_2"/>
    <property type="match status" value="1"/>
</dbReference>
<evidence type="ECO:0000256" key="3">
    <source>
        <dbReference type="ARBA" id="ARBA00022982"/>
    </source>
</evidence>
<keyword evidence="4" id="KW-1015">Disulfide bond</keyword>
<comment type="similarity">
    <text evidence="1 7">Belongs to the thioredoxin family.</text>
</comment>
<dbReference type="Pfam" id="PF00085">
    <property type="entry name" value="Thioredoxin"/>
    <property type="match status" value="1"/>
</dbReference>
<dbReference type="InterPro" id="IPR013766">
    <property type="entry name" value="Thioredoxin_domain"/>
</dbReference>
<dbReference type="PRINTS" id="PR00421">
    <property type="entry name" value="THIOREDOXIN"/>
</dbReference>
<dbReference type="PANTHER" id="PTHR45663">
    <property type="entry name" value="GEO12009P1"/>
    <property type="match status" value="1"/>
</dbReference>
<evidence type="ECO:0000256" key="6">
    <source>
        <dbReference type="NCBIfam" id="TIGR01068"/>
    </source>
</evidence>
<dbReference type="Proteomes" id="UP001597391">
    <property type="component" value="Unassembled WGS sequence"/>
</dbReference>
<comment type="caution">
    <text evidence="9">The sequence shown here is derived from an EMBL/GenBank/DDBJ whole genome shotgun (WGS) entry which is preliminary data.</text>
</comment>
<evidence type="ECO:0000259" key="8">
    <source>
        <dbReference type="PROSITE" id="PS51352"/>
    </source>
</evidence>
<sequence>MATINVSEAELPELIANNNVVVLDFWAPWCAPCKQFGPIFEDVSEEHDDVVFAKVNTDDNRAIIDEYKIKSIPTVAVVKDGEVVYNEAGAMNELSFDMLVRMLKE</sequence>
<dbReference type="InterPro" id="IPR005746">
    <property type="entry name" value="Thioredoxin"/>
</dbReference>
<evidence type="ECO:0000256" key="5">
    <source>
        <dbReference type="ARBA" id="ARBA00023284"/>
    </source>
</evidence>
<evidence type="ECO:0000313" key="9">
    <source>
        <dbReference type="EMBL" id="MFD2840655.1"/>
    </source>
</evidence>
<reference evidence="10" key="1">
    <citation type="journal article" date="2019" name="Int. J. Syst. Evol. Microbiol.">
        <title>The Global Catalogue of Microorganisms (GCM) 10K type strain sequencing project: providing services to taxonomists for standard genome sequencing and annotation.</title>
        <authorList>
            <consortium name="The Broad Institute Genomics Platform"/>
            <consortium name="The Broad Institute Genome Sequencing Center for Infectious Disease"/>
            <person name="Wu L."/>
            <person name="Ma J."/>
        </authorList>
    </citation>
    <scope>NUCLEOTIDE SEQUENCE [LARGE SCALE GENOMIC DNA]</scope>
    <source>
        <strain evidence="10">KCTC 33576</strain>
    </source>
</reference>
<dbReference type="InterPro" id="IPR036249">
    <property type="entry name" value="Thioredoxin-like_sf"/>
</dbReference>
<evidence type="ECO:0000313" key="10">
    <source>
        <dbReference type="Proteomes" id="UP001597391"/>
    </source>
</evidence>
<evidence type="ECO:0000256" key="2">
    <source>
        <dbReference type="ARBA" id="ARBA00022448"/>
    </source>
</evidence>
<dbReference type="Gene3D" id="3.40.30.10">
    <property type="entry name" value="Glutaredoxin"/>
    <property type="match status" value="1"/>
</dbReference>
<accession>A0ABW5XHE0</accession>
<dbReference type="SUPFAM" id="SSF52833">
    <property type="entry name" value="Thioredoxin-like"/>
    <property type="match status" value="1"/>
</dbReference>